<evidence type="ECO:0000256" key="1">
    <source>
        <dbReference type="SAM" id="SignalP"/>
    </source>
</evidence>
<name>A0A856MNM3_9CYAN</name>
<dbReference type="PROSITE" id="PS51257">
    <property type="entry name" value="PROKAR_LIPOPROTEIN"/>
    <property type="match status" value="1"/>
</dbReference>
<protein>
    <submittedName>
        <fullName evidence="2">Uncharacterized protein</fullName>
    </submittedName>
</protein>
<dbReference type="KEGG" id="bsen:DP114_27260"/>
<evidence type="ECO:0000313" key="3">
    <source>
        <dbReference type="Proteomes" id="UP000503129"/>
    </source>
</evidence>
<accession>A0A856MNM3</accession>
<evidence type="ECO:0000313" key="2">
    <source>
        <dbReference type="EMBL" id="QDL11101.1"/>
    </source>
</evidence>
<keyword evidence="1" id="KW-0732">Signal</keyword>
<reference evidence="2 3" key="1">
    <citation type="submission" date="2018-06" db="EMBL/GenBank/DDBJ databases">
        <title>Comparative genomics of Brasilonema spp. strains.</title>
        <authorList>
            <person name="Alvarenga D.O."/>
            <person name="Fiore M.F."/>
            <person name="Varani A.M."/>
        </authorList>
    </citation>
    <scope>NUCLEOTIDE SEQUENCE [LARGE SCALE GENOMIC DNA]</scope>
    <source>
        <strain evidence="2 3">CENA114</strain>
    </source>
</reference>
<dbReference type="Proteomes" id="UP000503129">
    <property type="component" value="Chromosome"/>
</dbReference>
<keyword evidence="3" id="KW-1185">Reference proteome</keyword>
<sequence>MPKCLFNKIIVPGLLFSLLIMTTACAKDESYSDSNSSEVNQTTEIRNGEVKMNCSSSSPDNEVTTTATVNGREYKCENGRAVRVR</sequence>
<feature type="signal peptide" evidence="1">
    <location>
        <begin position="1"/>
        <end position="26"/>
    </location>
</feature>
<organism evidence="2 3">
    <name type="scientific">Brasilonema sennae CENA114</name>
    <dbReference type="NCBI Taxonomy" id="415709"/>
    <lineage>
        <taxon>Bacteria</taxon>
        <taxon>Bacillati</taxon>
        <taxon>Cyanobacteriota</taxon>
        <taxon>Cyanophyceae</taxon>
        <taxon>Nostocales</taxon>
        <taxon>Scytonemataceae</taxon>
        <taxon>Brasilonema</taxon>
        <taxon>Bromeliae group (in: Brasilonema)</taxon>
    </lineage>
</organism>
<dbReference type="AlphaFoldDB" id="A0A856MNM3"/>
<proteinExistence type="predicted"/>
<dbReference type="EMBL" id="CP030118">
    <property type="protein sequence ID" value="QDL11101.1"/>
    <property type="molecule type" value="Genomic_DNA"/>
</dbReference>
<feature type="chain" id="PRO_5032274953" evidence="1">
    <location>
        <begin position="27"/>
        <end position="85"/>
    </location>
</feature>
<dbReference type="RefSeq" id="WP_171977584.1">
    <property type="nucleotide sequence ID" value="NZ_CAWOXK010000001.1"/>
</dbReference>
<gene>
    <name evidence="2" type="ORF">DP114_27260</name>
</gene>